<dbReference type="EC" id="2.7.1.30" evidence="3"/>
<evidence type="ECO:0000256" key="10">
    <source>
        <dbReference type="RuleBase" id="RU003733"/>
    </source>
</evidence>
<evidence type="ECO:0000256" key="7">
    <source>
        <dbReference type="ARBA" id="ARBA00022798"/>
    </source>
</evidence>
<evidence type="ECO:0000313" key="14">
    <source>
        <dbReference type="EMBL" id="EDV40557.1"/>
    </source>
</evidence>
<dbReference type="NCBIfam" id="TIGR01311">
    <property type="entry name" value="glycerol_kin"/>
    <property type="match status" value="1"/>
</dbReference>
<feature type="region of interest" description="Disordered" evidence="11">
    <location>
        <begin position="1"/>
        <end position="20"/>
    </location>
</feature>
<keyword evidence="4 10" id="KW-0808">Transferase</keyword>
<name>B3M4Y3_DROAN</name>
<dbReference type="InterPro" id="IPR018485">
    <property type="entry name" value="FGGY_C"/>
</dbReference>
<keyword evidence="5" id="KW-0547">Nucleotide-binding</keyword>
<dbReference type="FunFam" id="3.30.420.40:FF:000086">
    <property type="entry name" value="Glycerol kinase"/>
    <property type="match status" value="1"/>
</dbReference>
<dbReference type="PANTHER" id="PTHR10196:SF82">
    <property type="entry name" value="GLYCEROL KINASE"/>
    <property type="match status" value="1"/>
</dbReference>
<dbReference type="CDD" id="cd07792">
    <property type="entry name" value="ASKHA_NBD_FGGY_GK1-3-like"/>
    <property type="match status" value="1"/>
</dbReference>
<keyword evidence="6 10" id="KW-0418">Kinase</keyword>
<dbReference type="EMBL" id="CH902618">
    <property type="protein sequence ID" value="EDV40557.1"/>
    <property type="molecule type" value="Genomic_DNA"/>
</dbReference>
<evidence type="ECO:0000256" key="11">
    <source>
        <dbReference type="SAM" id="MobiDB-lite"/>
    </source>
</evidence>
<dbReference type="CTD" id="43913"/>
<dbReference type="GO" id="GO:0005739">
    <property type="term" value="C:mitochondrion"/>
    <property type="evidence" value="ECO:0007669"/>
    <property type="project" value="TreeGrafter"/>
</dbReference>
<dbReference type="InterPro" id="IPR042018">
    <property type="entry name" value="GK1-3_metazoan-type"/>
</dbReference>
<dbReference type="Pfam" id="PF00370">
    <property type="entry name" value="FGGY_N"/>
    <property type="match status" value="1"/>
</dbReference>
<dbReference type="OMA" id="FMLMNIG"/>
<dbReference type="InParanoid" id="B3M4Y3"/>
<keyword evidence="8" id="KW-0067">ATP-binding</keyword>
<dbReference type="SMR" id="B3M4Y3"/>
<dbReference type="GeneID" id="6493439"/>
<proteinExistence type="inferred from homology"/>
<dbReference type="eggNOG" id="KOG2517">
    <property type="taxonomic scope" value="Eukaryota"/>
</dbReference>
<dbReference type="AlphaFoldDB" id="B3M4Y3"/>
<dbReference type="GO" id="GO:0006641">
    <property type="term" value="P:triglyceride metabolic process"/>
    <property type="evidence" value="ECO:0007669"/>
    <property type="project" value="TreeGrafter"/>
</dbReference>
<evidence type="ECO:0000313" key="15">
    <source>
        <dbReference type="Proteomes" id="UP000007801"/>
    </source>
</evidence>
<dbReference type="KEGG" id="dan:6493439"/>
<dbReference type="FunFam" id="3.30.420.40:FF:000108">
    <property type="entry name" value="Glycerol kinase, glycosomal"/>
    <property type="match status" value="1"/>
</dbReference>
<dbReference type="Pfam" id="PF02782">
    <property type="entry name" value="FGGY_C"/>
    <property type="match status" value="1"/>
</dbReference>
<comment type="similarity">
    <text evidence="2 10">Belongs to the FGGY kinase family.</text>
</comment>
<dbReference type="InterPro" id="IPR000577">
    <property type="entry name" value="Carb_kinase_FGGY"/>
</dbReference>
<dbReference type="SUPFAM" id="SSF53067">
    <property type="entry name" value="Actin-like ATPase domain"/>
    <property type="match status" value="2"/>
</dbReference>
<evidence type="ECO:0000259" key="13">
    <source>
        <dbReference type="Pfam" id="PF02782"/>
    </source>
</evidence>
<dbReference type="GO" id="GO:0046167">
    <property type="term" value="P:glycerol-3-phosphate biosynthetic process"/>
    <property type="evidence" value="ECO:0007669"/>
    <property type="project" value="EnsemblMetazoa"/>
</dbReference>
<accession>B3M4Y3</accession>
<dbReference type="GO" id="GO:0004370">
    <property type="term" value="F:glycerol kinase activity"/>
    <property type="evidence" value="ECO:0007669"/>
    <property type="project" value="UniProtKB-EC"/>
</dbReference>
<feature type="compositionally biased region" description="Low complexity" evidence="11">
    <location>
        <begin position="1"/>
        <end position="18"/>
    </location>
</feature>
<dbReference type="OrthoDB" id="5422795at2759"/>
<dbReference type="STRING" id="7217.B3M4Y3"/>
<dbReference type="Proteomes" id="UP000007801">
    <property type="component" value="Unassembled WGS sequence"/>
</dbReference>
<feature type="domain" description="Carbohydrate kinase FGGY N-terminal" evidence="12">
    <location>
        <begin position="21"/>
        <end position="278"/>
    </location>
</feature>
<dbReference type="InterPro" id="IPR043129">
    <property type="entry name" value="ATPase_NBD"/>
</dbReference>
<dbReference type="GO" id="GO:0019563">
    <property type="term" value="P:glycerol catabolic process"/>
    <property type="evidence" value="ECO:0007669"/>
    <property type="project" value="UniProtKB-UniPathway"/>
</dbReference>
<reference evidence="14 15" key="1">
    <citation type="journal article" date="2007" name="Nature">
        <title>Evolution of genes and genomes on the Drosophila phylogeny.</title>
        <authorList>
            <consortium name="Drosophila 12 Genomes Consortium"/>
            <person name="Clark A.G."/>
            <person name="Eisen M.B."/>
            <person name="Smith D.R."/>
            <person name="Bergman C.M."/>
            <person name="Oliver B."/>
            <person name="Markow T.A."/>
            <person name="Kaufman T.C."/>
            <person name="Kellis M."/>
            <person name="Gelbart W."/>
            <person name="Iyer V.N."/>
            <person name="Pollard D.A."/>
            <person name="Sackton T.B."/>
            <person name="Larracuente A.M."/>
            <person name="Singh N.D."/>
            <person name="Abad J.P."/>
            <person name="Abt D.N."/>
            <person name="Adryan B."/>
            <person name="Aguade M."/>
            <person name="Akashi H."/>
            <person name="Anderson W.W."/>
            <person name="Aquadro C.F."/>
            <person name="Ardell D.H."/>
            <person name="Arguello R."/>
            <person name="Artieri C.G."/>
            <person name="Barbash D.A."/>
            <person name="Barker D."/>
            <person name="Barsanti P."/>
            <person name="Batterham P."/>
            <person name="Batzoglou S."/>
            <person name="Begun D."/>
            <person name="Bhutkar A."/>
            <person name="Blanco E."/>
            <person name="Bosak S.A."/>
            <person name="Bradley R.K."/>
            <person name="Brand A.D."/>
            <person name="Brent M.R."/>
            <person name="Brooks A.N."/>
            <person name="Brown R.H."/>
            <person name="Butlin R.K."/>
            <person name="Caggese C."/>
            <person name="Calvi B.R."/>
            <person name="Bernardo de Carvalho A."/>
            <person name="Caspi A."/>
            <person name="Castrezana S."/>
            <person name="Celniker S.E."/>
            <person name="Chang J.L."/>
            <person name="Chapple C."/>
            <person name="Chatterji S."/>
            <person name="Chinwalla A."/>
            <person name="Civetta A."/>
            <person name="Clifton S.W."/>
            <person name="Comeron J.M."/>
            <person name="Costello J.C."/>
            <person name="Coyne J.A."/>
            <person name="Daub J."/>
            <person name="David R.G."/>
            <person name="Delcher A.L."/>
            <person name="Delehaunty K."/>
            <person name="Do C.B."/>
            <person name="Ebling H."/>
            <person name="Edwards K."/>
            <person name="Eickbush T."/>
            <person name="Evans J.D."/>
            <person name="Filipski A."/>
            <person name="Findeiss S."/>
            <person name="Freyhult E."/>
            <person name="Fulton L."/>
            <person name="Fulton R."/>
            <person name="Garcia A.C."/>
            <person name="Gardiner A."/>
            <person name="Garfield D.A."/>
            <person name="Garvin B.E."/>
            <person name="Gibson G."/>
            <person name="Gilbert D."/>
            <person name="Gnerre S."/>
            <person name="Godfrey J."/>
            <person name="Good R."/>
            <person name="Gotea V."/>
            <person name="Gravely B."/>
            <person name="Greenberg A.J."/>
            <person name="Griffiths-Jones S."/>
            <person name="Gross S."/>
            <person name="Guigo R."/>
            <person name="Gustafson E.A."/>
            <person name="Haerty W."/>
            <person name="Hahn M.W."/>
            <person name="Halligan D.L."/>
            <person name="Halpern A.L."/>
            <person name="Halter G.M."/>
            <person name="Han M.V."/>
            <person name="Heger A."/>
            <person name="Hillier L."/>
            <person name="Hinrichs A.S."/>
            <person name="Holmes I."/>
            <person name="Hoskins R.A."/>
            <person name="Hubisz M.J."/>
            <person name="Hultmark D."/>
            <person name="Huntley M.A."/>
            <person name="Jaffe D.B."/>
            <person name="Jagadeeshan S."/>
            <person name="Jeck W.R."/>
            <person name="Johnson J."/>
            <person name="Jones C.D."/>
            <person name="Jordan W.C."/>
            <person name="Karpen G.H."/>
            <person name="Kataoka E."/>
            <person name="Keightley P.D."/>
            <person name="Kheradpour P."/>
            <person name="Kirkness E.F."/>
            <person name="Koerich L.B."/>
            <person name="Kristiansen K."/>
            <person name="Kudrna D."/>
            <person name="Kulathinal R.J."/>
            <person name="Kumar S."/>
            <person name="Kwok R."/>
            <person name="Lander E."/>
            <person name="Langley C.H."/>
            <person name="Lapoint R."/>
            <person name="Lazzaro B.P."/>
            <person name="Lee S.J."/>
            <person name="Levesque L."/>
            <person name="Li R."/>
            <person name="Lin C.F."/>
            <person name="Lin M.F."/>
            <person name="Lindblad-Toh K."/>
            <person name="Llopart A."/>
            <person name="Long M."/>
            <person name="Low L."/>
            <person name="Lozovsky E."/>
            <person name="Lu J."/>
            <person name="Luo M."/>
            <person name="Machado C.A."/>
            <person name="Makalowski W."/>
            <person name="Marzo M."/>
            <person name="Matsuda M."/>
            <person name="Matzkin L."/>
            <person name="McAllister B."/>
            <person name="McBride C.S."/>
            <person name="McKernan B."/>
            <person name="McKernan K."/>
            <person name="Mendez-Lago M."/>
            <person name="Minx P."/>
            <person name="Mollenhauer M.U."/>
            <person name="Montooth K."/>
            <person name="Mount S.M."/>
            <person name="Mu X."/>
            <person name="Myers E."/>
            <person name="Negre B."/>
            <person name="Newfeld S."/>
            <person name="Nielsen R."/>
            <person name="Noor M.A."/>
            <person name="O'Grady P."/>
            <person name="Pachter L."/>
            <person name="Papaceit M."/>
            <person name="Parisi M.J."/>
            <person name="Parisi M."/>
            <person name="Parts L."/>
            <person name="Pedersen J.S."/>
            <person name="Pesole G."/>
            <person name="Phillippy A.M."/>
            <person name="Ponting C.P."/>
            <person name="Pop M."/>
            <person name="Porcelli D."/>
            <person name="Powell J.R."/>
            <person name="Prohaska S."/>
            <person name="Pruitt K."/>
            <person name="Puig M."/>
            <person name="Quesneville H."/>
            <person name="Ram K.R."/>
            <person name="Rand D."/>
            <person name="Rasmussen M.D."/>
            <person name="Reed L.K."/>
            <person name="Reenan R."/>
            <person name="Reily A."/>
            <person name="Remington K.A."/>
            <person name="Rieger T.T."/>
            <person name="Ritchie M.G."/>
            <person name="Robin C."/>
            <person name="Rogers Y.H."/>
            <person name="Rohde C."/>
            <person name="Rozas J."/>
            <person name="Rubenfield M.J."/>
            <person name="Ruiz A."/>
            <person name="Russo S."/>
            <person name="Salzberg S.L."/>
            <person name="Sanchez-Gracia A."/>
            <person name="Saranga D.J."/>
            <person name="Sato H."/>
            <person name="Schaeffer S.W."/>
            <person name="Schatz M.C."/>
            <person name="Schlenke T."/>
            <person name="Schwartz R."/>
            <person name="Segarra C."/>
            <person name="Singh R.S."/>
            <person name="Sirot L."/>
            <person name="Sirota M."/>
            <person name="Sisneros N.B."/>
            <person name="Smith C.D."/>
            <person name="Smith T.F."/>
            <person name="Spieth J."/>
            <person name="Stage D.E."/>
            <person name="Stark A."/>
            <person name="Stephan W."/>
            <person name="Strausberg R.L."/>
            <person name="Strempel S."/>
            <person name="Sturgill D."/>
            <person name="Sutton G."/>
            <person name="Sutton G.G."/>
            <person name="Tao W."/>
            <person name="Teichmann S."/>
            <person name="Tobari Y.N."/>
            <person name="Tomimura Y."/>
            <person name="Tsolas J.M."/>
            <person name="Valente V.L."/>
            <person name="Venter E."/>
            <person name="Venter J.C."/>
            <person name="Vicario S."/>
            <person name="Vieira F.G."/>
            <person name="Vilella A.J."/>
            <person name="Villasante A."/>
            <person name="Walenz B."/>
            <person name="Wang J."/>
            <person name="Wasserman M."/>
            <person name="Watts T."/>
            <person name="Wilson D."/>
            <person name="Wilson R.K."/>
            <person name="Wing R.A."/>
            <person name="Wolfner M.F."/>
            <person name="Wong A."/>
            <person name="Wong G.K."/>
            <person name="Wu C.I."/>
            <person name="Wu G."/>
            <person name="Yamamoto D."/>
            <person name="Yang H.P."/>
            <person name="Yang S.P."/>
            <person name="Yorke J.A."/>
            <person name="Yoshida K."/>
            <person name="Zdobnov E."/>
            <person name="Zhang P."/>
            <person name="Zhang Y."/>
            <person name="Zimin A.V."/>
            <person name="Baldwin J."/>
            <person name="Abdouelleil A."/>
            <person name="Abdulkadir J."/>
            <person name="Abebe A."/>
            <person name="Abera B."/>
            <person name="Abreu J."/>
            <person name="Acer S.C."/>
            <person name="Aftuck L."/>
            <person name="Alexander A."/>
            <person name="An P."/>
            <person name="Anderson E."/>
            <person name="Anderson S."/>
            <person name="Arachi H."/>
            <person name="Azer M."/>
            <person name="Bachantsang P."/>
            <person name="Barry A."/>
            <person name="Bayul T."/>
            <person name="Berlin A."/>
            <person name="Bessette D."/>
            <person name="Bloom T."/>
            <person name="Blye J."/>
            <person name="Boguslavskiy L."/>
            <person name="Bonnet C."/>
            <person name="Boukhgalter B."/>
            <person name="Bourzgui I."/>
            <person name="Brown A."/>
            <person name="Cahill P."/>
            <person name="Channer S."/>
            <person name="Cheshatsang Y."/>
            <person name="Chuda L."/>
            <person name="Citroen M."/>
            <person name="Collymore A."/>
            <person name="Cooke P."/>
            <person name="Costello M."/>
            <person name="D'Aco K."/>
            <person name="Daza R."/>
            <person name="De Haan G."/>
            <person name="DeGray S."/>
            <person name="DeMaso C."/>
            <person name="Dhargay N."/>
            <person name="Dooley K."/>
            <person name="Dooley E."/>
            <person name="Doricent M."/>
            <person name="Dorje P."/>
            <person name="Dorjee K."/>
            <person name="Dupes A."/>
            <person name="Elong R."/>
            <person name="Falk J."/>
            <person name="Farina A."/>
            <person name="Faro S."/>
            <person name="Ferguson D."/>
            <person name="Fisher S."/>
            <person name="Foley C.D."/>
            <person name="Franke A."/>
            <person name="Friedrich D."/>
            <person name="Gadbois L."/>
            <person name="Gearin G."/>
            <person name="Gearin C.R."/>
            <person name="Giannoukos G."/>
            <person name="Goode T."/>
            <person name="Graham J."/>
            <person name="Grandbois E."/>
            <person name="Grewal S."/>
            <person name="Gyaltsen K."/>
            <person name="Hafez N."/>
            <person name="Hagos B."/>
            <person name="Hall J."/>
            <person name="Henson C."/>
            <person name="Hollinger A."/>
            <person name="Honan T."/>
            <person name="Huard M.D."/>
            <person name="Hughes L."/>
            <person name="Hurhula B."/>
            <person name="Husby M.E."/>
            <person name="Kamat A."/>
            <person name="Kanga B."/>
            <person name="Kashin S."/>
            <person name="Khazanovich D."/>
            <person name="Kisner P."/>
            <person name="Lance K."/>
            <person name="Lara M."/>
            <person name="Lee W."/>
            <person name="Lennon N."/>
            <person name="Letendre F."/>
            <person name="LeVine R."/>
            <person name="Lipovsky A."/>
            <person name="Liu X."/>
            <person name="Liu J."/>
            <person name="Liu S."/>
            <person name="Lokyitsang T."/>
            <person name="Lokyitsang Y."/>
            <person name="Lubonja R."/>
            <person name="Lui A."/>
            <person name="MacDonald P."/>
            <person name="Magnisalis V."/>
            <person name="Maru K."/>
            <person name="Matthews C."/>
            <person name="McCusker W."/>
            <person name="McDonough S."/>
            <person name="Mehta T."/>
            <person name="Meldrim J."/>
            <person name="Meneus L."/>
            <person name="Mihai O."/>
            <person name="Mihalev A."/>
            <person name="Mihova T."/>
            <person name="Mittelman R."/>
            <person name="Mlenga V."/>
            <person name="Montmayeur A."/>
            <person name="Mulrain L."/>
            <person name="Navidi A."/>
            <person name="Naylor J."/>
            <person name="Negash T."/>
            <person name="Nguyen T."/>
            <person name="Nguyen N."/>
            <person name="Nicol R."/>
            <person name="Norbu C."/>
            <person name="Norbu N."/>
            <person name="Novod N."/>
            <person name="O'Neill B."/>
            <person name="Osman S."/>
            <person name="Markiewicz E."/>
            <person name="Oyono O.L."/>
            <person name="Patti C."/>
            <person name="Phunkhang P."/>
            <person name="Pierre F."/>
            <person name="Priest M."/>
            <person name="Raghuraman S."/>
            <person name="Rege F."/>
            <person name="Reyes R."/>
            <person name="Rise C."/>
            <person name="Rogov P."/>
            <person name="Ross K."/>
            <person name="Ryan E."/>
            <person name="Settipalli S."/>
            <person name="Shea T."/>
            <person name="Sherpa N."/>
            <person name="Shi L."/>
            <person name="Shih D."/>
            <person name="Sparrow T."/>
            <person name="Spaulding J."/>
            <person name="Stalker J."/>
            <person name="Stange-Thomann N."/>
            <person name="Stavropoulos S."/>
            <person name="Stone C."/>
            <person name="Strader C."/>
            <person name="Tesfaye S."/>
            <person name="Thomson T."/>
            <person name="Thoulutsang Y."/>
            <person name="Thoulutsang D."/>
            <person name="Topham K."/>
            <person name="Topping I."/>
            <person name="Tsamla T."/>
            <person name="Vassiliev H."/>
            <person name="Vo A."/>
            <person name="Wangchuk T."/>
            <person name="Wangdi T."/>
            <person name="Weiand M."/>
            <person name="Wilkinson J."/>
            <person name="Wilson A."/>
            <person name="Yadav S."/>
            <person name="Young G."/>
            <person name="Yu Q."/>
            <person name="Zembek L."/>
            <person name="Zhong D."/>
            <person name="Zimmer A."/>
            <person name="Zwirko Z."/>
            <person name="Jaffe D.B."/>
            <person name="Alvarez P."/>
            <person name="Brockman W."/>
            <person name="Butler J."/>
            <person name="Chin C."/>
            <person name="Gnerre S."/>
            <person name="Grabherr M."/>
            <person name="Kleber M."/>
            <person name="Mauceli E."/>
            <person name="MacCallum I."/>
        </authorList>
    </citation>
    <scope>NUCLEOTIDE SEQUENCE [LARGE SCALE GENOMIC DNA]</scope>
    <source>
        <strain evidence="15">Tucson 14024-0371.13</strain>
    </source>
</reference>
<dbReference type="PANTHER" id="PTHR10196">
    <property type="entry name" value="SUGAR KINASE"/>
    <property type="match status" value="1"/>
</dbReference>
<gene>
    <name evidence="14" type="primary">Dana\GF10570</name>
    <name evidence="14" type="synonym">dana_GLEANR_10524</name>
    <name evidence="14" type="ORF">GF10570</name>
</gene>
<dbReference type="FunCoup" id="B3M4Y3">
    <property type="interactions" value="494"/>
</dbReference>
<evidence type="ECO:0000256" key="5">
    <source>
        <dbReference type="ARBA" id="ARBA00022741"/>
    </source>
</evidence>
<evidence type="ECO:0000256" key="9">
    <source>
        <dbReference type="ARBA" id="ARBA00043149"/>
    </source>
</evidence>
<dbReference type="HOGENOM" id="CLU_009281_2_2_1"/>
<comment type="pathway">
    <text evidence="1">Polyol metabolism; glycerol degradation via glycerol kinase pathway; sn-glycerol 3-phosphate from glycerol: step 1/1.</text>
</comment>
<evidence type="ECO:0000259" key="12">
    <source>
        <dbReference type="Pfam" id="PF00370"/>
    </source>
</evidence>
<evidence type="ECO:0000256" key="1">
    <source>
        <dbReference type="ARBA" id="ARBA00005190"/>
    </source>
</evidence>
<sequence length="540" mass="58695">MASSPTSDSPSRPSIPITGPYVGAIDEGTTSARFIIFRAGTDDIVCYHQIEVPSIFAKEGWCEQDPVGIANTVNECIAGACQKLVAAGGKVEEIVTIGITNQRESTVVWNRATGQPLANAIIWLDNRTTSTVEELLETIPNNARNINYLRPLCGLPLSPYFSGVKLRWLRDNVPVVSQAMDQGTAMFGTIDTWLMYCLTGGKDGGIHKTDVTNASRTMLMNIETLQWDTNLLKFFGLPSTILPEICSSAEFYGNIANGVLKGVSITADLGDQQAALVGQQCLSKGQAKATYGTGCFLLYNTGPSIVHSQHGLLTTVGYQLGRKAAPYYALEGSVSIAGAAFNWLRDNMGIIQNSGQIETMANLVDNSLDVYFVPAFNGLYAPYWNQDARGVICGLSEETTSEHIVRATLEAVCFQVRDILDSMHKDCKIPLAKLMVDGGMTVNNLFLQLQSDLVGIHVLRAKIAETTALGAAMAAYKAVESRYAMEAPLSKSGPREPIKPSINATERNLRYQKWKMAIERSLNWETSTLPHGEREAFDGA</sequence>
<dbReference type="PROSITE" id="PS00933">
    <property type="entry name" value="FGGY_KINASES_1"/>
    <property type="match status" value="1"/>
</dbReference>
<dbReference type="Gene3D" id="3.30.420.40">
    <property type="match status" value="2"/>
</dbReference>
<dbReference type="InterPro" id="IPR005999">
    <property type="entry name" value="Glycerol_kin"/>
</dbReference>
<feature type="domain" description="Carbohydrate kinase FGGY C-terminal" evidence="13">
    <location>
        <begin position="288"/>
        <end position="478"/>
    </location>
</feature>
<organism evidence="14 15">
    <name type="scientific">Drosophila ananassae</name>
    <name type="common">Fruit fly</name>
    <dbReference type="NCBI Taxonomy" id="7217"/>
    <lineage>
        <taxon>Eukaryota</taxon>
        <taxon>Metazoa</taxon>
        <taxon>Ecdysozoa</taxon>
        <taxon>Arthropoda</taxon>
        <taxon>Hexapoda</taxon>
        <taxon>Insecta</taxon>
        <taxon>Pterygota</taxon>
        <taxon>Neoptera</taxon>
        <taxon>Endopterygota</taxon>
        <taxon>Diptera</taxon>
        <taxon>Brachycera</taxon>
        <taxon>Muscomorpha</taxon>
        <taxon>Ephydroidea</taxon>
        <taxon>Drosophilidae</taxon>
        <taxon>Drosophila</taxon>
        <taxon>Sophophora</taxon>
    </lineage>
</organism>
<evidence type="ECO:0000256" key="6">
    <source>
        <dbReference type="ARBA" id="ARBA00022777"/>
    </source>
</evidence>
<keyword evidence="15" id="KW-1185">Reference proteome</keyword>
<evidence type="ECO:0000256" key="2">
    <source>
        <dbReference type="ARBA" id="ARBA00009156"/>
    </source>
</evidence>
<dbReference type="PIRSF" id="PIRSF000538">
    <property type="entry name" value="GlpK"/>
    <property type="match status" value="1"/>
</dbReference>
<dbReference type="PROSITE" id="PS00445">
    <property type="entry name" value="FGGY_KINASES_2"/>
    <property type="match status" value="1"/>
</dbReference>
<dbReference type="NCBIfam" id="NF000756">
    <property type="entry name" value="PRK00047.1"/>
    <property type="match status" value="1"/>
</dbReference>
<dbReference type="InterPro" id="IPR018484">
    <property type="entry name" value="FGGY_N"/>
</dbReference>
<evidence type="ECO:0000256" key="4">
    <source>
        <dbReference type="ARBA" id="ARBA00022679"/>
    </source>
</evidence>
<evidence type="ECO:0000256" key="8">
    <source>
        <dbReference type="ARBA" id="ARBA00022840"/>
    </source>
</evidence>
<dbReference type="InterPro" id="IPR018483">
    <property type="entry name" value="Carb_kinase_FGGY_CS"/>
</dbReference>
<dbReference type="PhylomeDB" id="B3M4Y3"/>
<keyword evidence="7" id="KW-0319">Glycerol metabolism</keyword>
<evidence type="ECO:0000256" key="3">
    <source>
        <dbReference type="ARBA" id="ARBA00012099"/>
    </source>
</evidence>
<protein>
    <recommendedName>
        <fullName evidence="3">glycerol kinase</fullName>
        <ecNumber evidence="3">2.7.1.30</ecNumber>
    </recommendedName>
    <alternativeName>
        <fullName evidence="9">ATP:glycerol 3-phosphotransferase</fullName>
    </alternativeName>
</protein>
<dbReference type="GO" id="GO:0005524">
    <property type="term" value="F:ATP binding"/>
    <property type="evidence" value="ECO:0007669"/>
    <property type="project" value="UniProtKB-KW"/>
</dbReference>
<dbReference type="UniPathway" id="UPA00618">
    <property type="reaction ID" value="UER00672"/>
</dbReference>